<sequence>MNFKGGITMEIQAVTSPAFRKYGRIVKGIDFDELLKAMESTPTPDGVVYEPSIPQLEATRVFSRLRDSVYGGLPVQVGYCNGDNHTLNALEYHRSSEINIACTDMVLLIGMQQDIDPDTYEYDTSKMEAFLVPAGTAVEIYATTLHYAPISSGGKFRVAIVLPKETNEPLPFTPGREGEEALLFARNKWLIAHPESGLEKDGAFIGLTGENITL</sequence>
<accession>A0A136Q4M3</accession>
<keyword evidence="2" id="KW-1185">Reference proteome</keyword>
<dbReference type="InterPro" id="IPR024060">
    <property type="entry name" value="Ureidoglycolate_lyase_dom_sf"/>
</dbReference>
<organism evidence="1 2">
    <name type="scientific">Christensenella minuta</name>
    <dbReference type="NCBI Taxonomy" id="626937"/>
    <lineage>
        <taxon>Bacteria</taxon>
        <taxon>Bacillati</taxon>
        <taxon>Bacillota</taxon>
        <taxon>Clostridia</taxon>
        <taxon>Christensenellales</taxon>
        <taxon>Christensenellaceae</taxon>
        <taxon>Christensenella</taxon>
    </lineage>
</organism>
<dbReference type="PATRIC" id="fig|626937.4.peg.1531"/>
<dbReference type="EMBL" id="LSZW01000060">
    <property type="protein sequence ID" value="KXK65625.1"/>
    <property type="molecule type" value="Genomic_DNA"/>
</dbReference>
<dbReference type="STRING" id="626937.HMPREF3293_01549"/>
<dbReference type="Proteomes" id="UP000070366">
    <property type="component" value="Unassembled WGS sequence"/>
</dbReference>
<name>A0A136Q4M3_9FIRM</name>
<dbReference type="Pfam" id="PF16161">
    <property type="entry name" value="DUF4867"/>
    <property type="match status" value="1"/>
</dbReference>
<dbReference type="Gene3D" id="2.60.120.480">
    <property type="entry name" value="Ureidoglycolate hydrolase"/>
    <property type="match status" value="1"/>
</dbReference>
<evidence type="ECO:0000313" key="2">
    <source>
        <dbReference type="Proteomes" id="UP000070366"/>
    </source>
</evidence>
<evidence type="ECO:0000313" key="1">
    <source>
        <dbReference type="EMBL" id="KXK65625.1"/>
    </source>
</evidence>
<dbReference type="AlphaFoldDB" id="A0A136Q4M3"/>
<reference evidence="1 2" key="1">
    <citation type="submission" date="2016-02" db="EMBL/GenBank/DDBJ databases">
        <authorList>
            <person name="Wen L."/>
            <person name="He K."/>
            <person name="Yang H."/>
        </authorList>
    </citation>
    <scope>NUCLEOTIDE SEQUENCE [LARGE SCALE GENOMIC DNA]</scope>
    <source>
        <strain evidence="1 2">DSM 22607</strain>
    </source>
</reference>
<dbReference type="InterPro" id="IPR032358">
    <property type="entry name" value="DUF4867"/>
</dbReference>
<evidence type="ECO:0008006" key="3">
    <source>
        <dbReference type="Google" id="ProtNLM"/>
    </source>
</evidence>
<comment type="caution">
    <text evidence="1">The sequence shown here is derived from an EMBL/GenBank/DDBJ whole genome shotgun (WGS) entry which is preliminary data.</text>
</comment>
<gene>
    <name evidence="1" type="ORF">HMPREF3293_01549</name>
</gene>
<protein>
    <recommendedName>
        <fullName evidence="3">DUF4867 domain-containing protein</fullName>
    </recommendedName>
</protein>
<proteinExistence type="predicted"/>
<dbReference type="GO" id="GO:0004848">
    <property type="term" value="F:ureidoglycolate hydrolase activity"/>
    <property type="evidence" value="ECO:0007669"/>
    <property type="project" value="InterPro"/>
</dbReference>